<dbReference type="Gene3D" id="2.30.30.40">
    <property type="entry name" value="SH3 Domains"/>
    <property type="match status" value="1"/>
</dbReference>
<keyword evidence="7" id="KW-1185">Reference proteome</keyword>
<evidence type="ECO:0000256" key="2">
    <source>
        <dbReference type="PROSITE-ProRule" id="PRU00192"/>
    </source>
</evidence>
<sequence length="805" mass="84208">MPLGVDDLKNLLRPGAAPGKAKLPAKRGRNKGAKVFADIRQVEYDADLFVRGALRAQPPPPRGKPLGKLVKPRVSNNPARLNGLHPDPEHKPRKQAPPPPPPAARKARAKKPEAEPGLLTRRVKAAAEPAPEAEAAPAPPPAAPPAPKAKAEARERVHAPPPAAPPAPPPAAPAARAEADAPAEISDEEARAYWAARDRAGGEATEETALCRARARKAHAPVEPTELGLAKDQRVVVLRAELAATPGWVFADAGEAFGYVPRTYLQPVPAGAAPAPKARAAPPPPAASPTPAEAKAAAARPPPAARAPPTPEAKAAAPPPPAVSEAKAAPAAPPAALEAKALAQKALDVLDAIPKPAARPVLVARATSEAKAAVAPPPVAPEAKAAAAPPPAAAEPKAAAPGAAAAQHKESKGAGVKRKSKREAVREEIRARNGKPVPRRKKFGNNRAALAAAPPAVQAEMRGTLRRAATEARATIKRNDDIVAATLRRTQQAGASPLPRPSAFFARRRESEASLASSAPSPPPPTPGASRGRRPSTSPDVLNGRRESGASMPPTPPGATSPATVGDAAGPAGAAAPAERWAKFWEPTQRCFYFVSDASGESRWAAHFDDDVMVVETEDAVTYVHHATLEPVDGPAEATPNAEGTTAQDVCNWQTMIDPVSGQVYYYSRASGASRWTPPTWMDYYDPTEQCVYYIHRTSGESSWEEPAGFREEADAAEPDEAEDVGGGEEADAKETYEEAAVDDGAAKARVMFSYRKRPTAPWDPHGRTMRGTLKRQAASPGVVPSRKLQFGDTLVLGDIIAELD</sequence>
<feature type="compositionally biased region" description="Pro residues" evidence="3">
    <location>
        <begin position="300"/>
        <end position="322"/>
    </location>
</feature>
<evidence type="ECO:0000313" key="6">
    <source>
        <dbReference type="EMBL" id="CAH0377879.1"/>
    </source>
</evidence>
<feature type="compositionally biased region" description="Basic and acidic residues" evidence="3">
    <location>
        <begin position="188"/>
        <end position="201"/>
    </location>
</feature>
<feature type="region of interest" description="Disordered" evidence="3">
    <location>
        <begin position="508"/>
        <end position="574"/>
    </location>
</feature>
<feature type="compositionally biased region" description="Basic residues" evidence="3">
    <location>
        <begin position="23"/>
        <end position="32"/>
    </location>
</feature>
<dbReference type="InterPro" id="IPR001202">
    <property type="entry name" value="WW_dom"/>
</dbReference>
<proteinExistence type="predicted"/>
<feature type="compositionally biased region" description="Acidic residues" evidence="3">
    <location>
        <begin position="715"/>
        <end position="730"/>
    </location>
</feature>
<dbReference type="OrthoDB" id="195748at2759"/>
<dbReference type="InterPro" id="IPR036028">
    <property type="entry name" value="SH3-like_dom_sf"/>
</dbReference>
<feature type="region of interest" description="Disordered" evidence="3">
    <location>
        <begin position="703"/>
        <end position="739"/>
    </location>
</feature>
<reference evidence="6" key="1">
    <citation type="submission" date="2021-11" db="EMBL/GenBank/DDBJ databases">
        <authorList>
            <consortium name="Genoscope - CEA"/>
            <person name="William W."/>
        </authorList>
    </citation>
    <scope>NUCLEOTIDE SEQUENCE</scope>
</reference>
<evidence type="ECO:0000256" key="1">
    <source>
        <dbReference type="ARBA" id="ARBA00022443"/>
    </source>
</evidence>
<feature type="region of interest" description="Disordered" evidence="3">
    <location>
        <begin position="762"/>
        <end position="781"/>
    </location>
</feature>
<feature type="compositionally biased region" description="Basic and acidic residues" evidence="3">
    <location>
        <begin position="149"/>
        <end position="158"/>
    </location>
</feature>
<dbReference type="PROSITE" id="PS50002">
    <property type="entry name" value="SH3"/>
    <property type="match status" value="1"/>
</dbReference>
<feature type="compositionally biased region" description="Low complexity" evidence="3">
    <location>
        <begin position="126"/>
        <end position="136"/>
    </location>
</feature>
<protein>
    <recommendedName>
        <fullName evidence="8">WW domain-containing protein</fullName>
    </recommendedName>
</protein>
<feature type="compositionally biased region" description="Low complexity" evidence="3">
    <location>
        <begin position="289"/>
        <end position="299"/>
    </location>
</feature>
<dbReference type="CDD" id="cd00201">
    <property type="entry name" value="WW"/>
    <property type="match status" value="1"/>
</dbReference>
<dbReference type="SMART" id="SM00326">
    <property type="entry name" value="SH3"/>
    <property type="match status" value="1"/>
</dbReference>
<feature type="compositionally biased region" description="Basic and acidic residues" evidence="3">
    <location>
        <begin position="1"/>
        <end position="10"/>
    </location>
</feature>
<feature type="region of interest" description="Disordered" evidence="3">
    <location>
        <begin position="372"/>
        <end position="479"/>
    </location>
</feature>
<feature type="compositionally biased region" description="Low complexity" evidence="3">
    <location>
        <begin position="13"/>
        <end position="22"/>
    </location>
</feature>
<dbReference type="AlphaFoldDB" id="A0A8J2SYC9"/>
<feature type="region of interest" description="Disordered" evidence="3">
    <location>
        <begin position="270"/>
        <end position="331"/>
    </location>
</feature>
<feature type="region of interest" description="Disordered" evidence="3">
    <location>
        <begin position="1"/>
        <end position="33"/>
    </location>
</feature>
<dbReference type="PROSITE" id="PS01159">
    <property type="entry name" value="WW_DOMAIN_1"/>
    <property type="match status" value="1"/>
</dbReference>
<feature type="compositionally biased region" description="Basic and acidic residues" evidence="3">
    <location>
        <begin position="422"/>
        <end position="431"/>
    </location>
</feature>
<feature type="compositionally biased region" description="Low complexity" evidence="3">
    <location>
        <begin position="173"/>
        <end position="184"/>
    </location>
</feature>
<evidence type="ECO:0000259" key="5">
    <source>
        <dbReference type="PROSITE" id="PS50020"/>
    </source>
</evidence>
<keyword evidence="1 2" id="KW-0728">SH3 domain</keyword>
<feature type="compositionally biased region" description="Low complexity" evidence="3">
    <location>
        <begin position="270"/>
        <end position="280"/>
    </location>
</feature>
<evidence type="ECO:0000259" key="4">
    <source>
        <dbReference type="PROSITE" id="PS50002"/>
    </source>
</evidence>
<gene>
    <name evidence="6" type="ORF">PECAL_5P23990</name>
</gene>
<feature type="region of interest" description="Disordered" evidence="3">
    <location>
        <begin position="53"/>
        <end position="203"/>
    </location>
</feature>
<feature type="domain" description="WW" evidence="5">
    <location>
        <begin position="675"/>
        <end position="709"/>
    </location>
</feature>
<name>A0A8J2SYC9_9STRA</name>
<feature type="compositionally biased region" description="Pro residues" evidence="3">
    <location>
        <begin position="159"/>
        <end position="172"/>
    </location>
</feature>
<evidence type="ECO:0000313" key="7">
    <source>
        <dbReference type="Proteomes" id="UP000789595"/>
    </source>
</evidence>
<feature type="domain" description="SH3" evidence="4">
    <location>
        <begin position="208"/>
        <end position="270"/>
    </location>
</feature>
<dbReference type="Proteomes" id="UP000789595">
    <property type="component" value="Unassembled WGS sequence"/>
</dbReference>
<feature type="compositionally biased region" description="Low complexity" evidence="3">
    <location>
        <begin position="394"/>
        <end position="406"/>
    </location>
</feature>
<accession>A0A8J2SYC9</accession>
<dbReference type="SUPFAM" id="SSF50044">
    <property type="entry name" value="SH3-domain"/>
    <property type="match status" value="1"/>
</dbReference>
<dbReference type="PROSITE" id="PS50020">
    <property type="entry name" value="WW_DOMAIN_2"/>
    <property type="match status" value="1"/>
</dbReference>
<dbReference type="EMBL" id="CAKKNE010000005">
    <property type="protein sequence ID" value="CAH0377879.1"/>
    <property type="molecule type" value="Genomic_DNA"/>
</dbReference>
<feature type="compositionally biased region" description="Low complexity" evidence="3">
    <location>
        <begin position="560"/>
        <end position="574"/>
    </location>
</feature>
<comment type="caution">
    <text evidence="6">The sequence shown here is derived from an EMBL/GenBank/DDBJ whole genome shotgun (WGS) entry which is preliminary data.</text>
</comment>
<evidence type="ECO:0008006" key="8">
    <source>
        <dbReference type="Google" id="ProtNLM"/>
    </source>
</evidence>
<dbReference type="InterPro" id="IPR001452">
    <property type="entry name" value="SH3_domain"/>
</dbReference>
<dbReference type="Gene3D" id="2.20.70.10">
    <property type="match status" value="1"/>
</dbReference>
<evidence type="ECO:0000256" key="3">
    <source>
        <dbReference type="SAM" id="MobiDB-lite"/>
    </source>
</evidence>
<organism evidence="6 7">
    <name type="scientific">Pelagomonas calceolata</name>
    <dbReference type="NCBI Taxonomy" id="35677"/>
    <lineage>
        <taxon>Eukaryota</taxon>
        <taxon>Sar</taxon>
        <taxon>Stramenopiles</taxon>
        <taxon>Ochrophyta</taxon>
        <taxon>Pelagophyceae</taxon>
        <taxon>Pelagomonadales</taxon>
        <taxon>Pelagomonadaceae</taxon>
        <taxon>Pelagomonas</taxon>
    </lineage>
</organism>
<feature type="compositionally biased region" description="Pro residues" evidence="3">
    <location>
        <begin position="137"/>
        <end position="147"/>
    </location>
</feature>